<feature type="binding site" description="in other chain" evidence="12">
    <location>
        <position position="261"/>
    </location>
    <ligand>
        <name>K(+)</name>
        <dbReference type="ChEBI" id="CHEBI:29103"/>
        <note>ligand shared between two tetrameric partners</note>
    </ligand>
</feature>
<dbReference type="GO" id="GO:0006183">
    <property type="term" value="P:GTP biosynthetic process"/>
    <property type="evidence" value="ECO:0007669"/>
    <property type="project" value="TreeGrafter"/>
</dbReference>
<dbReference type="PROSITE" id="PS51371">
    <property type="entry name" value="CBS"/>
    <property type="match status" value="2"/>
</dbReference>
<evidence type="ECO:0000256" key="5">
    <source>
        <dbReference type="ARBA" id="ARBA00022755"/>
    </source>
</evidence>
<dbReference type="UniPathway" id="UPA00601">
    <property type="reaction ID" value="UER00295"/>
</dbReference>
<comment type="pathway">
    <text evidence="15">Purine metabolism; XMP biosynthesis via de novo pathway; XMP from IMP: step 1/1.</text>
</comment>
<keyword evidence="9 13" id="KW-0129">CBS domain</keyword>
<dbReference type="InterPro" id="IPR015875">
    <property type="entry name" value="IMP_DH/GMP_Rdtase_CS"/>
</dbReference>
<protein>
    <recommendedName>
        <fullName evidence="15">Inosine-5'-monophosphate dehydrogenase</fullName>
        <ecNumber evidence="15">1.1.1.205</ecNumber>
    </recommendedName>
</protein>
<organism evidence="17 18">
    <name type="scientific">Caldiarchaeum subterraneum</name>
    <dbReference type="NCBI Taxonomy" id="311458"/>
    <lineage>
        <taxon>Archaea</taxon>
        <taxon>Nitrososphaerota</taxon>
        <taxon>Candidatus Caldarchaeales</taxon>
        <taxon>Candidatus Caldarchaeaceae</taxon>
        <taxon>Candidatus Caldarchaeum</taxon>
    </lineage>
</organism>
<evidence type="ECO:0000256" key="12">
    <source>
        <dbReference type="PIRSR" id="PIRSR000130-4"/>
    </source>
</evidence>
<dbReference type="SMART" id="SM00116">
    <property type="entry name" value="CBS"/>
    <property type="match status" value="2"/>
</dbReference>
<keyword evidence="6 12" id="KW-0630">Potassium</keyword>
<evidence type="ECO:0000256" key="1">
    <source>
        <dbReference type="ARBA" id="ARBA00001958"/>
    </source>
</evidence>
<feature type="binding site" description="in other chain" evidence="12">
    <location>
        <position position="259"/>
    </location>
    <ligand>
        <name>K(+)</name>
        <dbReference type="ChEBI" id="CHEBI:29103"/>
        <note>ligand shared between two tetrameric partners</note>
    </ligand>
</feature>
<reference evidence="17 18" key="2">
    <citation type="journal article" date="2011" name="Nucleic Acids Res.">
        <title>Insights into the evolution of Archaea and eukaryotic protein modifier systems revealed by the genome of a novel archaeal group.</title>
        <authorList>
            <person name="Nunoura T."/>
            <person name="Takaki Y."/>
            <person name="Kakuta J."/>
            <person name="Nishi S."/>
            <person name="Sugahara J."/>
            <person name="Kazama H."/>
            <person name="Chee G."/>
            <person name="Hattori M."/>
            <person name="Kanai A."/>
            <person name="Atomi H."/>
            <person name="Takai K."/>
            <person name="Takami H."/>
        </authorList>
    </citation>
    <scope>NUCLEOTIDE SEQUENCE [LARGE SCALE GENOMIC DNA]</scope>
</reference>
<evidence type="ECO:0000256" key="3">
    <source>
        <dbReference type="ARBA" id="ARBA00022723"/>
    </source>
</evidence>
<comment type="cofactor">
    <cofactor evidence="1">
        <name>K(+)</name>
        <dbReference type="ChEBI" id="CHEBI:29103"/>
    </cofactor>
</comment>
<feature type="binding site" description="in other chain" evidence="12">
    <location>
        <position position="264"/>
    </location>
    <ligand>
        <name>K(+)</name>
        <dbReference type="ChEBI" id="CHEBI:29103"/>
        <note>ligand shared between two tetrameric partners</note>
    </ligand>
</feature>
<keyword evidence="3 15" id="KW-0479">Metal-binding</keyword>
<dbReference type="Pfam" id="PF00478">
    <property type="entry name" value="IMPDH"/>
    <property type="match status" value="1"/>
</dbReference>
<evidence type="ECO:0000256" key="10">
    <source>
        <dbReference type="ARBA" id="ARBA00048028"/>
    </source>
</evidence>
<evidence type="ECO:0000313" key="17">
    <source>
        <dbReference type="EMBL" id="BAJ46595.1"/>
    </source>
</evidence>
<dbReference type="PIRSF" id="PIRSF000130">
    <property type="entry name" value="IMPDH"/>
    <property type="match status" value="1"/>
</dbReference>
<dbReference type="CDD" id="cd04601">
    <property type="entry name" value="CBS_pair_IMPDH"/>
    <property type="match status" value="1"/>
</dbReference>
<evidence type="ECO:0000256" key="9">
    <source>
        <dbReference type="ARBA" id="ARBA00023122"/>
    </source>
</evidence>
<dbReference type="SUPFAM" id="SSF51412">
    <property type="entry name" value="Inosine monophosphate dehydrogenase (IMPDH)"/>
    <property type="match status" value="2"/>
</dbReference>
<evidence type="ECO:0000256" key="4">
    <source>
        <dbReference type="ARBA" id="ARBA00022749"/>
    </source>
</evidence>
<dbReference type="InterPro" id="IPR005990">
    <property type="entry name" value="IMP_DH"/>
</dbReference>
<dbReference type="InterPro" id="IPR001093">
    <property type="entry name" value="IMP_DH_GMPRt"/>
</dbReference>
<evidence type="ECO:0000256" key="7">
    <source>
        <dbReference type="ARBA" id="ARBA00023002"/>
    </source>
</evidence>
<dbReference type="EC" id="1.1.1.205" evidence="15"/>
<dbReference type="GO" id="GO:0003938">
    <property type="term" value="F:IMP dehydrogenase activity"/>
    <property type="evidence" value="ECO:0007669"/>
    <property type="project" value="UniProtKB-EC"/>
</dbReference>
<dbReference type="Gene3D" id="3.20.20.70">
    <property type="entry name" value="Aldolase class I"/>
    <property type="match status" value="1"/>
</dbReference>
<proteinExistence type="inferred from homology"/>
<dbReference type="InterPro" id="IPR000644">
    <property type="entry name" value="CBS_dom"/>
</dbReference>
<accession>E6N2N9</accession>
<feature type="binding site" evidence="11">
    <location>
        <begin position="257"/>
        <end position="259"/>
    </location>
    <ligand>
        <name>NAD(+)</name>
        <dbReference type="ChEBI" id="CHEBI:57540"/>
    </ligand>
</feature>
<keyword evidence="8 11" id="KW-0520">NAD</keyword>
<name>E6N2N9_CALS0</name>
<evidence type="ECO:0000313" key="18">
    <source>
        <dbReference type="Proteomes" id="UP000008120"/>
    </source>
</evidence>
<dbReference type="EMBL" id="AP011633">
    <property type="protein sequence ID" value="BAJ46595.1"/>
    <property type="molecule type" value="Genomic_DNA"/>
</dbReference>
<dbReference type="InterPro" id="IPR013785">
    <property type="entry name" value="Aldolase_TIM"/>
</dbReference>
<evidence type="ECO:0000256" key="13">
    <source>
        <dbReference type="PROSITE-ProRule" id="PRU00703"/>
    </source>
</evidence>
<sequence>MPIVSAAMDTVTEAEMAVAMAREGGIGVIHRFNTVEQQVEQVKLVKRAENIAVEEPYTIEPEATVAEAEALMRRKNVSGLLVTKSSRKLVGILSRRDILFAPREAKVSEYMTPREKLITAPPSISLEEAKQIFMKHKVEKLPLVDSEWNIKGLITSADIVKKLMHPNASRDSRGRLMVAAAIGVREEAMDRAEALLAAGADCLVIDVAHGHTDMVINLIKQLRRSFGEDFELVAGNVATAEGVEDLAAAGASGVKVGVGPGSVCTTRVVAGVGVPQLTAIMDCAETAEAMGVPIIADGGIRSSADLVKALAAGASTVMIGRLLAGTDESPGAVVVKNGRKMKVYRGMASFYAMLAKESRAGDEDFLQDASEYSFIAEGVEAYVPYKGSASDVVKQLVAGLRSGLSYLGASNIKELQRNAVFIRMTEAGLKESHPHDVETI</sequence>
<keyword evidence="7 14" id="KW-0560">Oxidoreductase</keyword>
<comment type="similarity">
    <text evidence="2 14">Belongs to the IMPDH/GMPR family.</text>
</comment>
<evidence type="ECO:0000256" key="14">
    <source>
        <dbReference type="RuleBase" id="RU003927"/>
    </source>
</evidence>
<evidence type="ECO:0000259" key="16">
    <source>
        <dbReference type="PROSITE" id="PS51371"/>
    </source>
</evidence>
<keyword evidence="4 15" id="KW-0332">GMP biosynthesis</keyword>
<comment type="catalytic activity">
    <reaction evidence="10 15">
        <text>IMP + NAD(+) + H2O = XMP + NADH + H(+)</text>
        <dbReference type="Rhea" id="RHEA:11708"/>
        <dbReference type="ChEBI" id="CHEBI:15377"/>
        <dbReference type="ChEBI" id="CHEBI:15378"/>
        <dbReference type="ChEBI" id="CHEBI:57464"/>
        <dbReference type="ChEBI" id="CHEBI:57540"/>
        <dbReference type="ChEBI" id="CHEBI:57945"/>
        <dbReference type="ChEBI" id="CHEBI:58053"/>
        <dbReference type="EC" id="1.1.1.205"/>
    </reaction>
</comment>
<dbReference type="CDD" id="cd00381">
    <property type="entry name" value="IMPDH"/>
    <property type="match status" value="1"/>
</dbReference>
<feature type="domain" description="CBS" evidence="16">
    <location>
        <begin position="111"/>
        <end position="169"/>
    </location>
</feature>
<dbReference type="SMART" id="SM01240">
    <property type="entry name" value="IMPDH"/>
    <property type="match status" value="1"/>
</dbReference>
<evidence type="ECO:0000256" key="8">
    <source>
        <dbReference type="ARBA" id="ARBA00023027"/>
    </source>
</evidence>
<dbReference type="AlphaFoldDB" id="E6N2N9"/>
<dbReference type="Proteomes" id="UP000008120">
    <property type="component" value="Chromosome"/>
</dbReference>
<dbReference type="FunFam" id="3.20.20.70:FF:000424">
    <property type="entry name" value="Inosine-5'-monophosphate dehydrogenase 2"/>
    <property type="match status" value="1"/>
</dbReference>
<feature type="binding site" evidence="11">
    <location>
        <begin position="206"/>
        <end position="208"/>
    </location>
    <ligand>
        <name>NAD(+)</name>
        <dbReference type="ChEBI" id="CHEBI:57540"/>
    </ligand>
</feature>
<dbReference type="GO" id="GO:0006177">
    <property type="term" value="P:GMP biosynthetic process"/>
    <property type="evidence" value="ECO:0007669"/>
    <property type="project" value="UniProtKB-KW"/>
</dbReference>
<evidence type="ECO:0000256" key="15">
    <source>
        <dbReference type="RuleBase" id="RU003928"/>
    </source>
</evidence>
<evidence type="ECO:0000256" key="2">
    <source>
        <dbReference type="ARBA" id="ARBA00005502"/>
    </source>
</evidence>
<dbReference type="GO" id="GO:0046872">
    <property type="term" value="F:metal ion binding"/>
    <property type="evidence" value="ECO:0007669"/>
    <property type="project" value="UniProtKB-KW"/>
</dbReference>
<dbReference type="PANTHER" id="PTHR11911:SF111">
    <property type="entry name" value="INOSINE-5'-MONOPHOSPHATE DEHYDROGENASE"/>
    <property type="match status" value="1"/>
</dbReference>
<keyword evidence="5 15" id="KW-0658">Purine biosynthesis</keyword>
<dbReference type="PROSITE" id="PS00487">
    <property type="entry name" value="IMP_DH_GMP_RED"/>
    <property type="match status" value="1"/>
</dbReference>
<feature type="domain" description="CBS" evidence="16">
    <location>
        <begin position="52"/>
        <end position="109"/>
    </location>
</feature>
<dbReference type="PANTHER" id="PTHR11911">
    <property type="entry name" value="INOSINE-5-MONOPHOSPHATE DEHYDROGENASE RELATED"/>
    <property type="match status" value="1"/>
</dbReference>
<reference evidence="17 18" key="1">
    <citation type="journal article" date="2005" name="Environ. Microbiol.">
        <title>Genetic and functional properties of uncultivated thermophilic crenarchaeotes from a subsurface gold mine as revealed by analysis of genome fragments.</title>
        <authorList>
            <person name="Nunoura T."/>
            <person name="Hirayama H."/>
            <person name="Takami H."/>
            <person name="Oida H."/>
            <person name="Nishi S."/>
            <person name="Shimamura S."/>
            <person name="Suzuki Y."/>
            <person name="Inagaki F."/>
            <person name="Takai K."/>
            <person name="Nealson K.H."/>
            <person name="Horikoshi K."/>
        </authorList>
    </citation>
    <scope>NUCLEOTIDE SEQUENCE [LARGE SCALE GENOMIC DNA]</scope>
</reference>
<evidence type="ECO:0000256" key="6">
    <source>
        <dbReference type="ARBA" id="ARBA00022958"/>
    </source>
</evidence>
<dbReference type="Pfam" id="PF00571">
    <property type="entry name" value="CBS"/>
    <property type="match status" value="2"/>
</dbReference>
<evidence type="ECO:0000256" key="11">
    <source>
        <dbReference type="PIRSR" id="PIRSR000130-3"/>
    </source>
</evidence>
<gene>
    <name evidence="17" type="ORF">HGMM_F01H02C02</name>
</gene>
<dbReference type="NCBIfam" id="TIGR01302">
    <property type="entry name" value="IMP_dehydrog"/>
    <property type="match status" value="1"/>
</dbReference>